<feature type="region of interest" description="Disordered" evidence="1">
    <location>
        <begin position="1"/>
        <end position="34"/>
    </location>
</feature>
<feature type="compositionally biased region" description="Gly residues" evidence="1">
    <location>
        <begin position="459"/>
        <end position="470"/>
    </location>
</feature>
<accession>B8CEF2</accession>
<evidence type="ECO:0000313" key="2">
    <source>
        <dbReference type="EMBL" id="EED88263.1"/>
    </source>
</evidence>
<dbReference type="AlphaFoldDB" id="B8CEF2"/>
<organism evidence="2 3">
    <name type="scientific">Thalassiosira pseudonana</name>
    <name type="common">Marine diatom</name>
    <name type="synonym">Cyclotella nana</name>
    <dbReference type="NCBI Taxonomy" id="35128"/>
    <lineage>
        <taxon>Eukaryota</taxon>
        <taxon>Sar</taxon>
        <taxon>Stramenopiles</taxon>
        <taxon>Ochrophyta</taxon>
        <taxon>Bacillariophyta</taxon>
        <taxon>Coscinodiscophyceae</taxon>
        <taxon>Thalassiosirophycidae</taxon>
        <taxon>Thalassiosirales</taxon>
        <taxon>Thalassiosiraceae</taxon>
        <taxon>Thalassiosira</taxon>
    </lineage>
</organism>
<reference evidence="2 3" key="2">
    <citation type="journal article" date="2008" name="Nature">
        <title>The Phaeodactylum genome reveals the evolutionary history of diatom genomes.</title>
        <authorList>
            <person name="Bowler C."/>
            <person name="Allen A.E."/>
            <person name="Badger J.H."/>
            <person name="Grimwood J."/>
            <person name="Jabbari K."/>
            <person name="Kuo A."/>
            <person name="Maheswari U."/>
            <person name="Martens C."/>
            <person name="Maumus F."/>
            <person name="Otillar R.P."/>
            <person name="Rayko E."/>
            <person name="Salamov A."/>
            <person name="Vandepoele K."/>
            <person name="Beszteri B."/>
            <person name="Gruber A."/>
            <person name="Heijde M."/>
            <person name="Katinka M."/>
            <person name="Mock T."/>
            <person name="Valentin K."/>
            <person name="Verret F."/>
            <person name="Berges J.A."/>
            <person name="Brownlee C."/>
            <person name="Cadoret J.P."/>
            <person name="Chiovitti A."/>
            <person name="Choi C.J."/>
            <person name="Coesel S."/>
            <person name="De Martino A."/>
            <person name="Detter J.C."/>
            <person name="Durkin C."/>
            <person name="Falciatore A."/>
            <person name="Fournet J."/>
            <person name="Haruta M."/>
            <person name="Huysman M.J."/>
            <person name="Jenkins B.D."/>
            <person name="Jiroutova K."/>
            <person name="Jorgensen R.E."/>
            <person name="Joubert Y."/>
            <person name="Kaplan A."/>
            <person name="Kroger N."/>
            <person name="Kroth P.G."/>
            <person name="La Roche J."/>
            <person name="Lindquist E."/>
            <person name="Lommer M."/>
            <person name="Martin-Jezequel V."/>
            <person name="Lopez P.J."/>
            <person name="Lucas S."/>
            <person name="Mangogna M."/>
            <person name="McGinnis K."/>
            <person name="Medlin L.K."/>
            <person name="Montsant A."/>
            <person name="Oudot-Le Secq M.P."/>
            <person name="Napoli C."/>
            <person name="Obornik M."/>
            <person name="Parker M.S."/>
            <person name="Petit J.L."/>
            <person name="Porcel B.M."/>
            <person name="Poulsen N."/>
            <person name="Robison M."/>
            <person name="Rychlewski L."/>
            <person name="Rynearson T.A."/>
            <person name="Schmutz J."/>
            <person name="Shapiro H."/>
            <person name="Siaut M."/>
            <person name="Stanley M."/>
            <person name="Sussman M.R."/>
            <person name="Taylor A.R."/>
            <person name="Vardi A."/>
            <person name="von Dassow P."/>
            <person name="Vyverman W."/>
            <person name="Willis A."/>
            <person name="Wyrwicz L.S."/>
            <person name="Rokhsar D.S."/>
            <person name="Weissenbach J."/>
            <person name="Armbrust E.V."/>
            <person name="Green B.R."/>
            <person name="Van de Peer Y."/>
            <person name="Grigoriev I.V."/>
        </authorList>
    </citation>
    <scope>NUCLEOTIDE SEQUENCE [LARGE SCALE GENOMIC DNA]</scope>
    <source>
        <strain evidence="2 3">CCMP1335</strain>
    </source>
</reference>
<name>B8CEF2_THAPS</name>
<sequence>MSEQDSASFRIGTLGGEDTSLPSQGSETSIAVPRADRATEVGELESWTNLSSQVKLESFRQTVHTDEAQLMVAMSTSEDPTAALFGNILTEANEVVVLDEDNDLILKKEDRAKEGTKDALSQFRTATEGLVHKIGVARHLNNGNARDGETEQGNSTTKEHLTDMYMSNMDNFDLMAARATAYDFRHVASIPTLRDVDSKDPKFWFNDDGRDLFDHYTTITIEEVRKWQLALNRYTKQESVERQSLRWLMAFLRNSITGELWDRVKIVYDQVPKSESGALTLLKLVYEKTMLMTQENVSSLKYFIKLFANTGLTRFTGESVTIAGKQLIVACTRLSDVGQLPQDTLKDVLAGLSKCSCESFRKVYDHLLQTESINALQEVTVPCKTILRRVKEVFIGAVTMYNSLCLSNKWYNPNNRGGGVHSCWNCEEEGCHVRKCSKPKDKQRIARNREKYLKEKESGGGSQGSAGGTGKNYERQSFTAPKEGNGVAYVDGRLHWSASAVPTAASANAAVSVIDRNKIAAAFGRVESSTLNADTAAVIGILKEALLN</sequence>
<dbReference type="KEGG" id="tps:THAPSDRAFT_10754"/>
<dbReference type="Proteomes" id="UP000001449">
    <property type="component" value="Chromosome 17"/>
</dbReference>
<proteinExistence type="predicted"/>
<evidence type="ECO:0000313" key="3">
    <source>
        <dbReference type="Proteomes" id="UP000001449"/>
    </source>
</evidence>
<feature type="region of interest" description="Disordered" evidence="1">
    <location>
        <begin position="452"/>
        <end position="478"/>
    </location>
</feature>
<dbReference type="RefSeq" id="XP_002294429.1">
    <property type="nucleotide sequence ID" value="XM_002294393.1"/>
</dbReference>
<dbReference type="HOGENOM" id="CLU_466551_0_0_1"/>
<evidence type="ECO:0000256" key="1">
    <source>
        <dbReference type="SAM" id="MobiDB-lite"/>
    </source>
</evidence>
<keyword evidence="3" id="KW-1185">Reference proteome</keyword>
<dbReference type="EMBL" id="CM000651">
    <property type="protein sequence ID" value="EED88263.1"/>
    <property type="molecule type" value="Genomic_DNA"/>
</dbReference>
<protein>
    <submittedName>
        <fullName evidence="2">Uncharacterized protein</fullName>
    </submittedName>
</protein>
<dbReference type="GeneID" id="7453099"/>
<dbReference type="PaxDb" id="35128-Thaps10754"/>
<feature type="compositionally biased region" description="Polar residues" evidence="1">
    <location>
        <begin position="20"/>
        <end position="29"/>
    </location>
</feature>
<reference evidence="2 3" key="1">
    <citation type="journal article" date="2004" name="Science">
        <title>The genome of the diatom Thalassiosira pseudonana: ecology, evolution, and metabolism.</title>
        <authorList>
            <person name="Armbrust E.V."/>
            <person name="Berges J.A."/>
            <person name="Bowler C."/>
            <person name="Green B.R."/>
            <person name="Martinez D."/>
            <person name="Putnam N.H."/>
            <person name="Zhou S."/>
            <person name="Allen A.E."/>
            <person name="Apt K.E."/>
            <person name="Bechner M."/>
            <person name="Brzezinski M.A."/>
            <person name="Chaal B.K."/>
            <person name="Chiovitti A."/>
            <person name="Davis A.K."/>
            <person name="Demarest M.S."/>
            <person name="Detter J.C."/>
            <person name="Glavina T."/>
            <person name="Goodstein D."/>
            <person name="Hadi M.Z."/>
            <person name="Hellsten U."/>
            <person name="Hildebrand M."/>
            <person name="Jenkins B.D."/>
            <person name="Jurka J."/>
            <person name="Kapitonov V.V."/>
            <person name="Kroger N."/>
            <person name="Lau W.W."/>
            <person name="Lane T.W."/>
            <person name="Larimer F.W."/>
            <person name="Lippmeier J.C."/>
            <person name="Lucas S."/>
            <person name="Medina M."/>
            <person name="Montsant A."/>
            <person name="Obornik M."/>
            <person name="Parker M.S."/>
            <person name="Palenik B."/>
            <person name="Pazour G.J."/>
            <person name="Richardson P.M."/>
            <person name="Rynearson T.A."/>
            <person name="Saito M.A."/>
            <person name="Schwartz D.C."/>
            <person name="Thamatrakoln K."/>
            <person name="Valentin K."/>
            <person name="Vardi A."/>
            <person name="Wilkerson F.P."/>
            <person name="Rokhsar D.S."/>
        </authorList>
    </citation>
    <scope>NUCLEOTIDE SEQUENCE [LARGE SCALE GENOMIC DNA]</scope>
    <source>
        <strain evidence="2 3">CCMP1335</strain>
    </source>
</reference>
<dbReference type="InParanoid" id="B8CEF2"/>
<gene>
    <name evidence="2" type="ORF">THAPSDRAFT_10754</name>
</gene>